<comment type="caution">
    <text evidence="3">The sequence shown here is derived from an EMBL/GenBank/DDBJ whole genome shotgun (WGS) entry which is preliminary data.</text>
</comment>
<evidence type="ECO:0000259" key="2">
    <source>
        <dbReference type="Pfam" id="PF14501"/>
    </source>
</evidence>
<dbReference type="SUPFAM" id="SSF55874">
    <property type="entry name" value="ATPase domain of HSP90 chaperone/DNA topoisomerase II/histidine kinase"/>
    <property type="match status" value="1"/>
</dbReference>
<dbReference type="RefSeq" id="WP_186839791.1">
    <property type="nucleotide sequence ID" value="NZ_JACOOZ010000001.1"/>
</dbReference>
<reference evidence="3 4" key="1">
    <citation type="submission" date="2020-08" db="EMBL/GenBank/DDBJ databases">
        <title>Genome public.</title>
        <authorList>
            <person name="Liu C."/>
            <person name="Sun Q."/>
        </authorList>
    </citation>
    <scope>NUCLEOTIDE SEQUENCE [LARGE SCALE GENOMIC DNA]</scope>
    <source>
        <strain evidence="3 4">BX4</strain>
    </source>
</reference>
<evidence type="ECO:0000313" key="3">
    <source>
        <dbReference type="EMBL" id="MBC5666519.1"/>
    </source>
</evidence>
<dbReference type="EMBL" id="JACOOZ010000001">
    <property type="protein sequence ID" value="MBC5666519.1"/>
    <property type="molecule type" value="Genomic_DNA"/>
</dbReference>
<keyword evidence="4" id="KW-1185">Reference proteome</keyword>
<sequence>MLSNISNFIVSLSKCIEGLLFPDMASDIYRWTFCVTTLFTQLVVLSAVSLFINRILRPVLLLRNQDYIWHYLWLVPSTFYLIWYYNIYFNSTLSSLKLALNPKNNIISFLINLGAFLIYYIIARMLSENNKNMQLENANHSLKMEQLQFVNLQNKISETRRARHDLRHYSTVIRSYIEQDDYPHLKEYLESFLNVLPDDTPMSFCENTVINVLISHFYGIAKDNNIDFEADVNIPASIPVEDVDLTVVVGNLIENAVYACISKPDMPKNIIIKGKVQNNVLLFTIDNTYSNAIRKDKSGSYYSTKHEGVGIGLESVAGIIERYNGVLKIEQHNNVFYISVMLQLL</sequence>
<keyword evidence="1" id="KW-0472">Membrane</keyword>
<proteinExistence type="predicted"/>
<accession>A0ABR7EYU6</accession>
<organism evidence="3 4">
    <name type="scientific">Eubacterium segne</name>
    <dbReference type="NCBI Taxonomy" id="2763045"/>
    <lineage>
        <taxon>Bacteria</taxon>
        <taxon>Bacillati</taxon>
        <taxon>Bacillota</taxon>
        <taxon>Clostridia</taxon>
        <taxon>Eubacteriales</taxon>
        <taxon>Eubacteriaceae</taxon>
        <taxon>Eubacterium</taxon>
    </lineage>
</organism>
<name>A0ABR7EYU6_9FIRM</name>
<dbReference type="CDD" id="cd16935">
    <property type="entry name" value="HATPase_AgrC-ComD-like"/>
    <property type="match status" value="1"/>
</dbReference>
<dbReference type="Proteomes" id="UP000597877">
    <property type="component" value="Unassembled WGS sequence"/>
</dbReference>
<evidence type="ECO:0000313" key="4">
    <source>
        <dbReference type="Proteomes" id="UP000597877"/>
    </source>
</evidence>
<dbReference type="Pfam" id="PF14501">
    <property type="entry name" value="HATPase_c_5"/>
    <property type="match status" value="1"/>
</dbReference>
<feature type="domain" description="Sensor histidine kinase NatK-like C-terminal" evidence="2">
    <location>
        <begin position="243"/>
        <end position="343"/>
    </location>
</feature>
<keyword evidence="1" id="KW-1133">Transmembrane helix</keyword>
<protein>
    <submittedName>
        <fullName evidence="3">GHKL domain-containing protein</fullName>
    </submittedName>
</protein>
<dbReference type="PANTHER" id="PTHR40448:SF1">
    <property type="entry name" value="TWO-COMPONENT SENSOR HISTIDINE KINASE"/>
    <property type="match status" value="1"/>
</dbReference>
<dbReference type="Gene3D" id="3.30.565.10">
    <property type="entry name" value="Histidine kinase-like ATPase, C-terminal domain"/>
    <property type="match status" value="1"/>
</dbReference>
<feature type="transmembrane region" description="Helical" evidence="1">
    <location>
        <begin position="106"/>
        <end position="123"/>
    </location>
</feature>
<dbReference type="InterPro" id="IPR036890">
    <property type="entry name" value="HATPase_C_sf"/>
</dbReference>
<feature type="transmembrane region" description="Helical" evidence="1">
    <location>
        <begin position="68"/>
        <end position="86"/>
    </location>
</feature>
<feature type="transmembrane region" description="Helical" evidence="1">
    <location>
        <begin position="28"/>
        <end position="56"/>
    </location>
</feature>
<dbReference type="InterPro" id="IPR032834">
    <property type="entry name" value="NatK-like_C"/>
</dbReference>
<keyword evidence="1" id="KW-0812">Transmembrane</keyword>
<dbReference type="PANTHER" id="PTHR40448">
    <property type="entry name" value="TWO-COMPONENT SENSOR HISTIDINE KINASE"/>
    <property type="match status" value="1"/>
</dbReference>
<evidence type="ECO:0000256" key="1">
    <source>
        <dbReference type="SAM" id="Phobius"/>
    </source>
</evidence>
<gene>
    <name evidence="3" type="ORF">H8S00_00690</name>
</gene>